<name>A8PQA9_9COXI</name>
<dbReference type="EMBL" id="AAQJ02000001">
    <property type="protein sequence ID" value="EDP45719.1"/>
    <property type="molecule type" value="Genomic_DNA"/>
</dbReference>
<sequence>MTLPLKRSQTKNYYEIKRQNLPLSCPLKRSTLWDSHPRVYLPLGKTGSITCPYCGTEYLLKDED</sequence>
<gene>
    <name evidence="2" type="ORF">RICGR_1467</name>
</gene>
<proteinExistence type="predicted"/>
<dbReference type="OrthoDB" id="9806844at2"/>
<dbReference type="STRING" id="59196.RICGR_1467"/>
<protein>
    <recommendedName>
        <fullName evidence="1">Zinc finger CHCC-type domain-containing protein</fullName>
    </recommendedName>
</protein>
<feature type="domain" description="Zinc finger CHCC-type" evidence="1">
    <location>
        <begin position="35"/>
        <end position="58"/>
    </location>
</feature>
<reference evidence="2" key="2">
    <citation type="submission" date="2007-10" db="EMBL/GenBank/DDBJ databases">
        <authorList>
            <person name="Myers G.S."/>
        </authorList>
    </citation>
    <scope>NUCLEOTIDE SEQUENCE [LARGE SCALE GENOMIC DNA]</scope>
</reference>
<dbReference type="Pfam" id="PF10276">
    <property type="entry name" value="zf-CHCC"/>
    <property type="match status" value="1"/>
</dbReference>
<evidence type="ECO:0000313" key="2">
    <source>
        <dbReference type="EMBL" id="EDP45719.1"/>
    </source>
</evidence>
<reference evidence="2" key="1">
    <citation type="submission" date="2006-04" db="EMBL/GenBank/DDBJ databases">
        <authorList>
            <person name="Seshadri R."/>
            <person name="Federici B.A."/>
        </authorList>
    </citation>
    <scope>NUCLEOTIDE SEQUENCE [LARGE SCALE GENOMIC DNA]</scope>
</reference>
<dbReference type="InterPro" id="IPR019401">
    <property type="entry name" value="Znf_CHCC"/>
</dbReference>
<dbReference type="Proteomes" id="UP000054075">
    <property type="component" value="Unassembled WGS sequence"/>
</dbReference>
<evidence type="ECO:0000313" key="3">
    <source>
        <dbReference type="Proteomes" id="UP000054075"/>
    </source>
</evidence>
<organism evidence="2 3">
    <name type="scientific">Rickettsiella grylli</name>
    <dbReference type="NCBI Taxonomy" id="59196"/>
    <lineage>
        <taxon>Bacteria</taxon>
        <taxon>Pseudomonadati</taxon>
        <taxon>Pseudomonadota</taxon>
        <taxon>Gammaproteobacteria</taxon>
        <taxon>Legionellales</taxon>
        <taxon>Coxiellaceae</taxon>
        <taxon>Rickettsiella</taxon>
    </lineage>
</organism>
<dbReference type="AlphaFoldDB" id="A8PQA9"/>
<evidence type="ECO:0000259" key="1">
    <source>
        <dbReference type="Pfam" id="PF10276"/>
    </source>
</evidence>
<keyword evidence="3" id="KW-1185">Reference proteome</keyword>
<dbReference type="eggNOG" id="COG4391">
    <property type="taxonomic scope" value="Bacteria"/>
</dbReference>
<dbReference type="RefSeq" id="WP_006034707.1">
    <property type="nucleotide sequence ID" value="NZ_AAQJ02000001.1"/>
</dbReference>
<accession>A8PQA9</accession>
<dbReference type="Gene3D" id="2.60.260.40">
    <property type="entry name" value="q5lls5 like domains"/>
    <property type="match status" value="1"/>
</dbReference>
<comment type="caution">
    <text evidence="2">The sequence shown here is derived from an EMBL/GenBank/DDBJ whole genome shotgun (WGS) entry which is preliminary data.</text>
</comment>